<dbReference type="InterPro" id="IPR003141">
    <property type="entry name" value="Pol/His_phosphatase_N"/>
</dbReference>
<evidence type="ECO:0000256" key="2">
    <source>
        <dbReference type="ARBA" id="ARBA00022679"/>
    </source>
</evidence>
<keyword evidence="9" id="KW-0614">Plasmid</keyword>
<dbReference type="GO" id="GO:0003887">
    <property type="term" value="F:DNA-directed DNA polymerase activity"/>
    <property type="evidence" value="ECO:0007669"/>
    <property type="project" value="UniProtKB-KW"/>
</dbReference>
<dbReference type="GO" id="GO:0008408">
    <property type="term" value="F:3'-5' exonuclease activity"/>
    <property type="evidence" value="ECO:0007669"/>
    <property type="project" value="InterPro"/>
</dbReference>
<keyword evidence="7" id="KW-0234">DNA repair</keyword>
<dbReference type="Pfam" id="PF02811">
    <property type="entry name" value="PHP"/>
    <property type="match status" value="1"/>
</dbReference>
<dbReference type="Gene3D" id="3.20.20.140">
    <property type="entry name" value="Metal-dependent hydrolases"/>
    <property type="match status" value="1"/>
</dbReference>
<dbReference type="InterPro" id="IPR004013">
    <property type="entry name" value="PHP_dom"/>
</dbReference>
<evidence type="ECO:0000256" key="7">
    <source>
        <dbReference type="ARBA" id="ARBA00023204"/>
    </source>
</evidence>
<gene>
    <name evidence="9" type="ORF">AcetOrient_orf00227p</name>
</gene>
<accession>A0A2Z5ZMX1</accession>
<organism evidence="9 10">
    <name type="scientific">Acetobacter orientalis</name>
    <dbReference type="NCBI Taxonomy" id="146474"/>
    <lineage>
        <taxon>Bacteria</taxon>
        <taxon>Pseudomonadati</taxon>
        <taxon>Pseudomonadota</taxon>
        <taxon>Alphaproteobacteria</taxon>
        <taxon>Acetobacterales</taxon>
        <taxon>Acetobacteraceae</taxon>
        <taxon>Acetobacter</taxon>
    </lineage>
</organism>
<keyword evidence="5" id="KW-0227">DNA damage</keyword>
<keyword evidence="4" id="KW-0235">DNA replication</keyword>
<proteinExistence type="predicted"/>
<keyword evidence="3" id="KW-0548">Nucleotidyltransferase</keyword>
<reference evidence="9 10" key="1">
    <citation type="submission" date="2018-02" db="EMBL/GenBank/DDBJ databases">
        <title>Acetobacter orientalis genome.</title>
        <authorList>
            <person name="Nakashima N."/>
            <person name="Tamura T."/>
        </authorList>
    </citation>
    <scope>NUCLEOTIDE SEQUENCE [LARGE SCALE GENOMIC DNA]</scope>
    <source>
        <strain evidence="9 10">FAN1</strain>
        <plasmid evidence="10">paof1 fan1 dna</plasmid>
    </source>
</reference>
<evidence type="ECO:0000313" key="9">
    <source>
        <dbReference type="EMBL" id="BBC81853.1"/>
    </source>
</evidence>
<evidence type="ECO:0000313" key="10">
    <source>
        <dbReference type="Proteomes" id="UP000270034"/>
    </source>
</evidence>
<evidence type="ECO:0000259" key="8">
    <source>
        <dbReference type="SMART" id="SM00481"/>
    </source>
</evidence>
<dbReference type="InterPro" id="IPR011708">
    <property type="entry name" value="DNA_pol3_alpha_NTPase_dom"/>
</dbReference>
<evidence type="ECO:0000256" key="6">
    <source>
        <dbReference type="ARBA" id="ARBA00022932"/>
    </source>
</evidence>
<dbReference type="SMART" id="SM00481">
    <property type="entry name" value="POLIIIAc"/>
    <property type="match status" value="1"/>
</dbReference>
<keyword evidence="1" id="KW-0963">Cytoplasm</keyword>
<evidence type="ECO:0000256" key="1">
    <source>
        <dbReference type="ARBA" id="ARBA00022490"/>
    </source>
</evidence>
<dbReference type="CDD" id="cd07434">
    <property type="entry name" value="PHP_PolIIIA_DnaE2"/>
    <property type="match status" value="1"/>
</dbReference>
<sequence>MSEAGYIELQVATCFSFLRGASPPDELLRQAKALGYTTLGVTDYNSVSGLVRAHDAACEQGVRLIPGARLELEDGATLLAYPRDRDGWASLCRLLTLGARRGTHDAFQLRWQDLAREARNLVLILLPTENQRLPADMAQLAALAHQKDDGPAYVALTRRFEAHESERLAWTAQLCVQNGVRPVVTGDVLWHDPSRQALHDVMTAIRCHRTLETLGADRERSLSRHLRSPNEISVLFPGYEDALARSQEIAAACQFSLEDLRYQYPDETEGSNETPQAALERLVRAGVPYRYPTGTPADVRQQLDHELALIARLEYAPYFLTVNTIVAYARSRGILCQGRGSAANSAVCYVLGITAIDPVRSGLLFERFVSEERREPPDIDVDFEADRREEVIQWIYRRYGRSHAALCATLMRFQPKGALREVGKAFGLPEDLLGQMSKHLASVLHDDALLAERLGQIGLSADDRRLSMVLQLARLLVGFPRQYGTHPGGFVLTADRLDELVPVRPAAMVERQTLVWDKDDIDRMRMMKVDVLGLGMLGCLRRCFELIQSRYHSKLDMATIPPEDRATYQMIARADTLGTFQIESRAQMAMLPRTKPVTFYDLVVQVAIVRPGPITGDMVHPYLRRRAGEEAPDCPSPALQRILGKTLGIPLFQEQAMQVAVHCAGFTGVRRINFGARWGHSVPRVASIT</sequence>
<dbReference type="Pfam" id="PF17657">
    <property type="entry name" value="DNA_pol3_finger"/>
    <property type="match status" value="1"/>
</dbReference>
<dbReference type="Proteomes" id="UP000270034">
    <property type="component" value="Plasmid pAOF1"/>
</dbReference>
<name>A0A2Z5ZMX1_9PROT</name>
<dbReference type="SUPFAM" id="SSF89550">
    <property type="entry name" value="PHP domain-like"/>
    <property type="match status" value="1"/>
</dbReference>
<dbReference type="InterPro" id="IPR016195">
    <property type="entry name" value="Pol/histidinol_Pase-like"/>
</dbReference>
<evidence type="ECO:0000256" key="4">
    <source>
        <dbReference type="ARBA" id="ARBA00022705"/>
    </source>
</evidence>
<keyword evidence="2" id="KW-0808">Transferase</keyword>
<dbReference type="InterPro" id="IPR040982">
    <property type="entry name" value="DNA_pol3_finger"/>
</dbReference>
<dbReference type="GO" id="GO:0006260">
    <property type="term" value="P:DNA replication"/>
    <property type="evidence" value="ECO:0007669"/>
    <property type="project" value="UniProtKB-KW"/>
</dbReference>
<dbReference type="InterPro" id="IPR004805">
    <property type="entry name" value="DnaE2/DnaE/PolC"/>
</dbReference>
<dbReference type="GO" id="GO:0006281">
    <property type="term" value="P:DNA repair"/>
    <property type="evidence" value="ECO:0007669"/>
    <property type="project" value="UniProtKB-KW"/>
</dbReference>
<keyword evidence="6" id="KW-0239">DNA-directed DNA polymerase</keyword>
<feature type="domain" description="Polymerase/histidinol phosphatase N-terminal" evidence="8">
    <location>
        <begin position="7"/>
        <end position="74"/>
    </location>
</feature>
<dbReference type="Pfam" id="PF07733">
    <property type="entry name" value="DNA_pol3_alpha"/>
    <property type="match status" value="1"/>
</dbReference>
<geneLocation type="plasmid" evidence="10">
    <name>paof1 fan1 dna</name>
</geneLocation>
<dbReference type="EMBL" id="AP018516">
    <property type="protein sequence ID" value="BBC81853.1"/>
    <property type="molecule type" value="Genomic_DNA"/>
</dbReference>
<protein>
    <submittedName>
        <fullName evidence="9">DNA polymerase</fullName>
    </submittedName>
</protein>
<dbReference type="AlphaFoldDB" id="A0A2Z5ZMX1"/>
<dbReference type="PANTHER" id="PTHR32294">
    <property type="entry name" value="DNA POLYMERASE III SUBUNIT ALPHA"/>
    <property type="match status" value="1"/>
</dbReference>
<evidence type="ECO:0000256" key="5">
    <source>
        <dbReference type="ARBA" id="ARBA00022763"/>
    </source>
</evidence>
<evidence type="ECO:0000256" key="3">
    <source>
        <dbReference type="ARBA" id="ARBA00022695"/>
    </source>
</evidence>
<dbReference type="PANTHER" id="PTHR32294:SF4">
    <property type="entry name" value="ERROR-PRONE DNA POLYMERASE"/>
    <property type="match status" value="1"/>
</dbReference>
<dbReference type="KEGG" id="aot:AcetOri_orf00227p"/>